<name>A0A087ULP4_STEMI</name>
<evidence type="ECO:0000313" key="2">
    <source>
        <dbReference type="Proteomes" id="UP000054359"/>
    </source>
</evidence>
<evidence type="ECO:0000313" key="1">
    <source>
        <dbReference type="EMBL" id="KFM78283.1"/>
    </source>
</evidence>
<dbReference type="EMBL" id="KK120439">
    <property type="protein sequence ID" value="KFM78283.1"/>
    <property type="molecule type" value="Genomic_DNA"/>
</dbReference>
<dbReference type="AlphaFoldDB" id="A0A087ULP4"/>
<feature type="non-terminal residue" evidence="1">
    <location>
        <position position="105"/>
    </location>
</feature>
<protein>
    <submittedName>
        <fullName evidence="1">Uncharacterized protein</fullName>
    </submittedName>
</protein>
<organism evidence="1 2">
    <name type="scientific">Stegodyphus mimosarum</name>
    <name type="common">African social velvet spider</name>
    <dbReference type="NCBI Taxonomy" id="407821"/>
    <lineage>
        <taxon>Eukaryota</taxon>
        <taxon>Metazoa</taxon>
        <taxon>Ecdysozoa</taxon>
        <taxon>Arthropoda</taxon>
        <taxon>Chelicerata</taxon>
        <taxon>Arachnida</taxon>
        <taxon>Araneae</taxon>
        <taxon>Araneomorphae</taxon>
        <taxon>Entelegynae</taxon>
        <taxon>Eresoidea</taxon>
        <taxon>Eresidae</taxon>
        <taxon>Stegodyphus</taxon>
    </lineage>
</organism>
<sequence length="105" mass="11770">MSSNVIFHSLSSICRSVSSSVHFFICFNIHSSMKILQALDGLLSIIWRLPCSFEPPTSFKIFPLDSPPLSVFLNCTEFQTVPSLPTSLFLILNVTADFFSDFLEC</sequence>
<dbReference type="Proteomes" id="UP000054359">
    <property type="component" value="Unassembled WGS sequence"/>
</dbReference>
<accession>A0A087ULP4</accession>
<reference evidence="1 2" key="1">
    <citation type="submission" date="2013-11" db="EMBL/GenBank/DDBJ databases">
        <title>Genome sequencing of Stegodyphus mimosarum.</title>
        <authorList>
            <person name="Bechsgaard J."/>
        </authorList>
    </citation>
    <scope>NUCLEOTIDE SEQUENCE [LARGE SCALE GENOMIC DNA]</scope>
</reference>
<gene>
    <name evidence="1" type="ORF">X975_00876</name>
</gene>
<keyword evidence="2" id="KW-1185">Reference proteome</keyword>
<proteinExistence type="predicted"/>